<dbReference type="EMBL" id="DSEE01000449">
    <property type="protein sequence ID" value="HER40789.1"/>
    <property type="molecule type" value="Genomic_DNA"/>
</dbReference>
<reference evidence="1" key="1">
    <citation type="journal article" date="2020" name="mSystems">
        <title>Genome- and Community-Level Interaction Insights into Carbon Utilization and Element Cycling Functions of Hydrothermarchaeota in Hydrothermal Sediment.</title>
        <authorList>
            <person name="Zhou Z."/>
            <person name="Liu Y."/>
            <person name="Xu W."/>
            <person name="Pan J."/>
            <person name="Luo Z.H."/>
            <person name="Li M."/>
        </authorList>
    </citation>
    <scope>NUCLEOTIDE SEQUENCE [LARGE SCALE GENOMIC DNA]</scope>
    <source>
        <strain evidence="1">SpSt-1235</strain>
    </source>
</reference>
<dbReference type="AlphaFoldDB" id="A0A7C2R4D2"/>
<evidence type="ECO:0000313" key="1">
    <source>
        <dbReference type="EMBL" id="HER40789.1"/>
    </source>
</evidence>
<protein>
    <recommendedName>
        <fullName evidence="2">DNA topoisomerase (ATP-hydrolyzing)</fullName>
    </recommendedName>
</protein>
<accession>A0A7C2R4D2</accession>
<comment type="caution">
    <text evidence="1">The sequence shown here is derived from an EMBL/GenBank/DDBJ whole genome shotgun (WGS) entry which is preliminary data.</text>
</comment>
<evidence type="ECO:0008006" key="2">
    <source>
        <dbReference type="Google" id="ProtNLM"/>
    </source>
</evidence>
<organism evidence="1">
    <name type="scientific">Salinimicrobium catena</name>
    <dbReference type="NCBI Taxonomy" id="390640"/>
    <lineage>
        <taxon>Bacteria</taxon>
        <taxon>Pseudomonadati</taxon>
        <taxon>Bacteroidota</taxon>
        <taxon>Flavobacteriia</taxon>
        <taxon>Flavobacteriales</taxon>
        <taxon>Flavobacteriaceae</taxon>
        <taxon>Salinimicrobium</taxon>
    </lineage>
</organism>
<proteinExistence type="predicted"/>
<name>A0A7C2R4D2_9FLAO</name>
<sequence>GEISPDEFKHFIGDDIRLDPVMLDKDMSIEELLNFYMGKNTPDRQEFIIDNLKVELDLIEE</sequence>
<gene>
    <name evidence="1" type="ORF">ENO10_06170</name>
</gene>
<feature type="non-terminal residue" evidence="1">
    <location>
        <position position="1"/>
    </location>
</feature>
<dbReference type="Proteomes" id="UP000885753">
    <property type="component" value="Unassembled WGS sequence"/>
</dbReference>